<feature type="short sequence motif" description="Nudix box" evidence="4">
    <location>
        <begin position="45"/>
        <end position="66"/>
    </location>
</feature>
<name>A0ABV0BEM6_9HYPH</name>
<dbReference type="PROSITE" id="PS51462">
    <property type="entry name" value="NUDIX"/>
    <property type="match status" value="1"/>
</dbReference>
<keyword evidence="3 4" id="KW-0378">Hydrolase</keyword>
<comment type="cofactor">
    <cofactor evidence="2">
        <name>Mg(2+)</name>
        <dbReference type="ChEBI" id="CHEBI:18420"/>
    </cofactor>
</comment>
<feature type="domain" description="Nudix hydrolase" evidence="5">
    <location>
        <begin position="5"/>
        <end position="160"/>
    </location>
</feature>
<dbReference type="InterPro" id="IPR015797">
    <property type="entry name" value="NUDIX_hydrolase-like_dom_sf"/>
</dbReference>
<dbReference type="PANTHER" id="PTHR11839">
    <property type="entry name" value="UDP/ADP-SUGAR PYROPHOSPHATASE"/>
    <property type="match status" value="1"/>
</dbReference>
<dbReference type="InterPro" id="IPR020084">
    <property type="entry name" value="NUDIX_hydrolase_CS"/>
</dbReference>
<dbReference type="EMBL" id="JBBYXI010000001">
    <property type="protein sequence ID" value="MEN3929445.1"/>
    <property type="molecule type" value="Genomic_DNA"/>
</dbReference>
<dbReference type="PRINTS" id="PR00502">
    <property type="entry name" value="NUDIXFAMILY"/>
</dbReference>
<gene>
    <name evidence="4" type="primary">rppH</name>
    <name evidence="4" type="synonym">nudH</name>
    <name evidence="6" type="ORF">WJT86_00040</name>
</gene>
<evidence type="ECO:0000256" key="3">
    <source>
        <dbReference type="ARBA" id="ARBA00022801"/>
    </source>
</evidence>
<comment type="cofactor">
    <cofactor evidence="1">
        <name>Mn(2+)</name>
        <dbReference type="ChEBI" id="CHEBI:29035"/>
    </cofactor>
</comment>
<dbReference type="Gene3D" id="3.90.79.10">
    <property type="entry name" value="Nucleoside Triphosphate Pyrophosphohydrolase"/>
    <property type="match status" value="1"/>
</dbReference>
<dbReference type="Proteomes" id="UP001418637">
    <property type="component" value="Unassembled WGS sequence"/>
</dbReference>
<sequence>MKLLSYRPCVGIMLLNAKGLVFVGRRKSDASVLSGSPYAWQMPQGGIDPGEEPYHAALRELYEETNVRSVKLVAESEEWYSYDLPKEMVGNWRRPNWRFKGQTQRWFAFRFNGDESEINIKSPAEGKHRPEFDEWRWESIERLPELIIPFKREVYEQVVKEFASLPDLVRDK</sequence>
<reference evidence="6 7" key="1">
    <citation type="submission" date="2024-04" db="EMBL/GenBank/DDBJ databases">
        <title>A novel species isolated from cricket.</title>
        <authorList>
            <person name="Wang H.-C."/>
        </authorList>
    </citation>
    <scope>NUCLEOTIDE SEQUENCE [LARGE SCALE GENOMIC DNA]</scope>
    <source>
        <strain evidence="6 7">WL0021</strain>
    </source>
</reference>
<dbReference type="PROSITE" id="PS00893">
    <property type="entry name" value="NUDIX_BOX"/>
    <property type="match status" value="1"/>
</dbReference>
<evidence type="ECO:0000256" key="2">
    <source>
        <dbReference type="ARBA" id="ARBA00001946"/>
    </source>
</evidence>
<evidence type="ECO:0000313" key="6">
    <source>
        <dbReference type="EMBL" id="MEN3929445.1"/>
    </source>
</evidence>
<comment type="similarity">
    <text evidence="4">Belongs to the Nudix hydrolase family. RppH subfamily.</text>
</comment>
<dbReference type="PANTHER" id="PTHR11839:SF22">
    <property type="entry name" value="NUDIX HYDROLASE 26, CHLOROPLASTIC"/>
    <property type="match status" value="1"/>
</dbReference>
<comment type="caution">
    <text evidence="6">The sequence shown here is derived from an EMBL/GenBank/DDBJ whole genome shotgun (WGS) entry which is preliminary data.</text>
</comment>
<dbReference type="InterPro" id="IPR022927">
    <property type="entry name" value="RppH"/>
</dbReference>
<proteinExistence type="inferred from homology"/>
<dbReference type="HAMAP" id="MF_00298">
    <property type="entry name" value="Nudix_RppH"/>
    <property type="match status" value="1"/>
</dbReference>
<dbReference type="SUPFAM" id="SSF55811">
    <property type="entry name" value="Nudix"/>
    <property type="match status" value="1"/>
</dbReference>
<evidence type="ECO:0000256" key="4">
    <source>
        <dbReference type="HAMAP-Rule" id="MF_00298"/>
    </source>
</evidence>
<comment type="cofactor">
    <cofactor evidence="4">
        <name>a divalent metal cation</name>
        <dbReference type="ChEBI" id="CHEBI:60240"/>
    </cofactor>
</comment>
<dbReference type="NCBIfam" id="NF001938">
    <property type="entry name" value="PRK00714.1-5"/>
    <property type="match status" value="1"/>
</dbReference>
<dbReference type="InterPro" id="IPR000086">
    <property type="entry name" value="NUDIX_hydrolase_dom"/>
</dbReference>
<evidence type="ECO:0000313" key="7">
    <source>
        <dbReference type="Proteomes" id="UP001418637"/>
    </source>
</evidence>
<accession>A0ABV0BEM6</accession>
<comment type="function">
    <text evidence="4">Accelerates the degradation of transcripts by removing pyrophosphate from the 5'-end of triphosphorylated RNA, leading to a more labile monophosphorylated state that can stimulate subsequent ribonuclease cleavage.</text>
</comment>
<dbReference type="InterPro" id="IPR020476">
    <property type="entry name" value="Nudix_hydrolase"/>
</dbReference>
<keyword evidence="7" id="KW-1185">Reference proteome</keyword>
<dbReference type="EC" id="3.6.1.-" evidence="4"/>
<dbReference type="CDD" id="cd03671">
    <property type="entry name" value="NUDIX_Ap4A_hydrolase_plant_like"/>
    <property type="match status" value="1"/>
</dbReference>
<dbReference type="Pfam" id="PF00293">
    <property type="entry name" value="NUDIX"/>
    <property type="match status" value="1"/>
</dbReference>
<evidence type="ECO:0000259" key="5">
    <source>
        <dbReference type="PROSITE" id="PS51462"/>
    </source>
</evidence>
<evidence type="ECO:0000256" key="1">
    <source>
        <dbReference type="ARBA" id="ARBA00001936"/>
    </source>
</evidence>
<dbReference type="RefSeq" id="WP_346335446.1">
    <property type="nucleotide sequence ID" value="NZ_JBBYXI010000001.1"/>
</dbReference>
<protein>
    <recommendedName>
        <fullName evidence="4">RNA pyrophosphohydrolase</fullName>
        <ecNumber evidence="4">3.6.1.-</ecNumber>
    </recommendedName>
    <alternativeName>
        <fullName evidence="4">(Di)nucleoside polyphosphate hydrolase</fullName>
    </alternativeName>
</protein>
<dbReference type="GO" id="GO:0016787">
    <property type="term" value="F:hydrolase activity"/>
    <property type="evidence" value="ECO:0007669"/>
    <property type="project" value="UniProtKB-KW"/>
</dbReference>
<organism evidence="6 7">
    <name type="scientific">Hohaiivirga grylli</name>
    <dbReference type="NCBI Taxonomy" id="3133970"/>
    <lineage>
        <taxon>Bacteria</taxon>
        <taxon>Pseudomonadati</taxon>
        <taxon>Pseudomonadota</taxon>
        <taxon>Alphaproteobacteria</taxon>
        <taxon>Hyphomicrobiales</taxon>
        <taxon>Methylobacteriaceae</taxon>
        <taxon>Hohaiivirga</taxon>
    </lineage>
</organism>